<sequence>MNHDSEYLYNRPESSSLSDQDIDDIDEWHQNSTLDTQTTSLGSGETSSIDLRTSEKHSAWKWRIQNFKSSLPTGWRFGAWLATTQAIAVLFLNIAILIWSSIRAGWSSSGSVFQGHCDTVGHVSIGIHLVINVLSTLLLGASNYVMQSLCAPTRNEVDKTHARGSWLDIGVQSLRNLKRQSRSKWTLWLALCFSSIPLHLFYNSTFFSTLSANIYIVQLAQGPDLSNSSTGTLHWYCDPSLYADPEECQDEGVFSSWDILNPSECLNAYATDFLSNRNDVIVVIGTNHTSNGTLFPGGLWPAYMTIQPGSTSFDWICSDPSLEDQWCPSGPNSSLICPDPQFCSSAWKNINPSKWE</sequence>
<feature type="domain" description="DUF6536" evidence="3">
    <location>
        <begin position="75"/>
        <end position="220"/>
    </location>
</feature>
<reference evidence="4 5" key="1">
    <citation type="submission" date="2014-04" db="EMBL/GenBank/DDBJ databases">
        <title>Evolutionary Origins and Diversification of the Mycorrhizal Mutualists.</title>
        <authorList>
            <consortium name="DOE Joint Genome Institute"/>
            <consortium name="Mycorrhizal Genomics Consortium"/>
            <person name="Kohler A."/>
            <person name="Kuo A."/>
            <person name="Nagy L.G."/>
            <person name="Floudas D."/>
            <person name="Copeland A."/>
            <person name="Barry K.W."/>
            <person name="Cichocki N."/>
            <person name="Veneault-Fourrey C."/>
            <person name="LaButti K."/>
            <person name="Lindquist E.A."/>
            <person name="Lipzen A."/>
            <person name="Lundell T."/>
            <person name="Morin E."/>
            <person name="Murat C."/>
            <person name="Riley R."/>
            <person name="Ohm R."/>
            <person name="Sun H."/>
            <person name="Tunlid A."/>
            <person name="Henrissat B."/>
            <person name="Grigoriev I.V."/>
            <person name="Hibbett D.S."/>
            <person name="Martin F."/>
        </authorList>
    </citation>
    <scope>NUCLEOTIDE SEQUENCE [LARGE SCALE GENOMIC DNA]</scope>
    <source>
        <strain evidence="4 5">FD-317 M1</strain>
    </source>
</reference>
<dbReference type="AlphaFoldDB" id="A0A0D0AYR7"/>
<keyword evidence="2" id="KW-1133">Transmembrane helix</keyword>
<protein>
    <recommendedName>
        <fullName evidence="3">DUF6536 domain-containing protein</fullName>
    </recommendedName>
</protein>
<dbReference type="PANTHER" id="PTHR35395:SF1">
    <property type="entry name" value="DUF6536 DOMAIN-CONTAINING PROTEIN"/>
    <property type="match status" value="1"/>
</dbReference>
<accession>A0A0D0AYR7</accession>
<dbReference type="PANTHER" id="PTHR35395">
    <property type="entry name" value="DUF6536 DOMAIN-CONTAINING PROTEIN"/>
    <property type="match status" value="1"/>
</dbReference>
<organism evidence="4 5">
    <name type="scientific">Collybiopsis luxurians FD-317 M1</name>
    <dbReference type="NCBI Taxonomy" id="944289"/>
    <lineage>
        <taxon>Eukaryota</taxon>
        <taxon>Fungi</taxon>
        <taxon>Dikarya</taxon>
        <taxon>Basidiomycota</taxon>
        <taxon>Agaricomycotina</taxon>
        <taxon>Agaricomycetes</taxon>
        <taxon>Agaricomycetidae</taxon>
        <taxon>Agaricales</taxon>
        <taxon>Marasmiineae</taxon>
        <taxon>Omphalotaceae</taxon>
        <taxon>Collybiopsis</taxon>
        <taxon>Collybiopsis luxurians</taxon>
    </lineage>
</organism>
<evidence type="ECO:0000256" key="2">
    <source>
        <dbReference type="SAM" id="Phobius"/>
    </source>
</evidence>
<dbReference type="HOGENOM" id="CLU_778570_0_0_1"/>
<gene>
    <name evidence="4" type="ORF">GYMLUDRAFT_248272</name>
</gene>
<evidence type="ECO:0000259" key="3">
    <source>
        <dbReference type="Pfam" id="PF20163"/>
    </source>
</evidence>
<evidence type="ECO:0000313" key="4">
    <source>
        <dbReference type="EMBL" id="KIK55860.1"/>
    </source>
</evidence>
<evidence type="ECO:0000313" key="5">
    <source>
        <dbReference type="Proteomes" id="UP000053593"/>
    </source>
</evidence>
<dbReference type="Pfam" id="PF20163">
    <property type="entry name" value="DUF6536"/>
    <property type="match status" value="1"/>
</dbReference>
<dbReference type="EMBL" id="KN834802">
    <property type="protein sequence ID" value="KIK55860.1"/>
    <property type="molecule type" value="Genomic_DNA"/>
</dbReference>
<keyword evidence="2" id="KW-0472">Membrane</keyword>
<evidence type="ECO:0000256" key="1">
    <source>
        <dbReference type="SAM" id="MobiDB-lite"/>
    </source>
</evidence>
<dbReference type="OrthoDB" id="5429634at2759"/>
<keyword evidence="5" id="KW-1185">Reference proteome</keyword>
<dbReference type="InterPro" id="IPR046623">
    <property type="entry name" value="DUF6536"/>
</dbReference>
<feature type="transmembrane region" description="Helical" evidence="2">
    <location>
        <begin position="77"/>
        <end position="99"/>
    </location>
</feature>
<proteinExistence type="predicted"/>
<name>A0A0D0AYR7_9AGAR</name>
<dbReference type="Proteomes" id="UP000053593">
    <property type="component" value="Unassembled WGS sequence"/>
</dbReference>
<feature type="transmembrane region" description="Helical" evidence="2">
    <location>
        <begin position="185"/>
        <end position="202"/>
    </location>
</feature>
<keyword evidence="2" id="KW-0812">Transmembrane</keyword>
<feature type="transmembrane region" description="Helical" evidence="2">
    <location>
        <begin position="119"/>
        <end position="139"/>
    </location>
</feature>
<feature type="region of interest" description="Disordered" evidence="1">
    <location>
        <begin position="1"/>
        <end position="20"/>
    </location>
</feature>